<dbReference type="RefSeq" id="WP_091965049.1">
    <property type="nucleotide sequence ID" value="NZ_FOLH01000008.1"/>
</dbReference>
<sequence>MSLPSHQSYSLLAATFVVRHWLIVIWLPGCLVIFLPAALAETADPQFAPGIVRPDIQAPRLPPQPPASVLEIPPLVERPFAEEAGERVEVKRFRLEDARDLPEHNISLDELETLLEEARADRPDGFTIGQLERVADKVTNYYRSRGLILAKAVIPVQTVDEGLVTIQVIEGKLGRVLGEGNELYSTATLARAFGDLKGQPVSQAEAESGLLILTDFPGLAAFGMFQPGQRVGEADLLIRVPNEDRFNFDLRADNHGSDTTGEYRTRGTLRWNNVTGNADRLTVTAQQSFEPMNSQFGSLDYHVILNRQWQAGANLSYNQFDVGGEFANLDISGNSTSASLYTDRIWLRSRERNFSTRIGINFREAITERNGDSTNEDRLTYFKISLNYDSVDTRLSGLNYAGLELSQGLNDFLGSMGTSDSSYDLPQGERPSRRGATQSGGRLPFAEGQFTKLLAFYSRLQNLTSNSSLLLRTELQYSPDLLVPMEQYAVGGADHLRGFPSSWTMYDSGALLSLEYILQAPFIGDRQAYDEWRWRDLLQFSIFYDHAYGEKNDPFPNEPQGLYQLSSLGMGTRLNLPNQLSSRLQIAVPVIDESDNDDEESAQVWFDITYHF</sequence>
<dbReference type="Gene3D" id="3.10.20.310">
    <property type="entry name" value="membrane protein fhac"/>
    <property type="match status" value="1"/>
</dbReference>
<dbReference type="InterPro" id="IPR005565">
    <property type="entry name" value="Hemolysn_activator_HlyB_C"/>
</dbReference>
<name>A0A1I1JVW4_9GAMM</name>
<keyword evidence="1" id="KW-1134">Transmembrane beta strand</keyword>
<dbReference type="Pfam" id="PF08479">
    <property type="entry name" value="POTRA_2"/>
    <property type="match status" value="1"/>
</dbReference>
<evidence type="ECO:0000256" key="1">
    <source>
        <dbReference type="ARBA" id="ARBA00022452"/>
    </source>
</evidence>
<feature type="region of interest" description="Disordered" evidence="4">
    <location>
        <begin position="420"/>
        <end position="443"/>
    </location>
</feature>
<dbReference type="Proteomes" id="UP000199058">
    <property type="component" value="Unassembled WGS sequence"/>
</dbReference>
<dbReference type="GO" id="GO:0098046">
    <property type="term" value="C:type V protein secretion system complex"/>
    <property type="evidence" value="ECO:0007669"/>
    <property type="project" value="TreeGrafter"/>
</dbReference>
<evidence type="ECO:0000256" key="5">
    <source>
        <dbReference type="SAM" id="Phobius"/>
    </source>
</evidence>
<dbReference type="InterPro" id="IPR051544">
    <property type="entry name" value="TPS_OM_transporter"/>
</dbReference>
<feature type="transmembrane region" description="Helical" evidence="5">
    <location>
        <begin position="21"/>
        <end position="39"/>
    </location>
</feature>
<accession>A0A1I1JVW4</accession>
<keyword evidence="5" id="KW-1133">Transmembrane helix</keyword>
<dbReference type="PANTHER" id="PTHR34597">
    <property type="entry name" value="SLR1661 PROTEIN"/>
    <property type="match status" value="1"/>
</dbReference>
<dbReference type="STRING" id="1122252.SAMN05660443_2851"/>
<keyword evidence="9" id="KW-1185">Reference proteome</keyword>
<dbReference type="InterPro" id="IPR013686">
    <property type="entry name" value="Polypept-transport_assoc_ShlB"/>
</dbReference>
<keyword evidence="5" id="KW-0472">Membrane</keyword>
<keyword evidence="3" id="KW-0998">Cell outer membrane</keyword>
<feature type="domain" description="Haemolysin activator HlyB C-terminal" evidence="6">
    <location>
        <begin position="232"/>
        <end position="515"/>
    </location>
</feature>
<evidence type="ECO:0000313" key="9">
    <source>
        <dbReference type="Proteomes" id="UP000199058"/>
    </source>
</evidence>
<organism evidence="8 9">
    <name type="scientific">Marinospirillum celere</name>
    <dbReference type="NCBI Taxonomy" id="1122252"/>
    <lineage>
        <taxon>Bacteria</taxon>
        <taxon>Pseudomonadati</taxon>
        <taxon>Pseudomonadota</taxon>
        <taxon>Gammaproteobacteria</taxon>
        <taxon>Oceanospirillales</taxon>
        <taxon>Oceanospirillaceae</taxon>
        <taxon>Marinospirillum</taxon>
    </lineage>
</organism>
<dbReference type="PANTHER" id="PTHR34597:SF3">
    <property type="entry name" value="OUTER MEMBRANE TRANSPORTER CDIB"/>
    <property type="match status" value="1"/>
</dbReference>
<evidence type="ECO:0000256" key="2">
    <source>
        <dbReference type="ARBA" id="ARBA00022692"/>
    </source>
</evidence>
<proteinExistence type="predicted"/>
<dbReference type="Pfam" id="PF03865">
    <property type="entry name" value="ShlB"/>
    <property type="match status" value="1"/>
</dbReference>
<evidence type="ECO:0000256" key="3">
    <source>
        <dbReference type="ARBA" id="ARBA00023237"/>
    </source>
</evidence>
<evidence type="ECO:0000259" key="6">
    <source>
        <dbReference type="Pfam" id="PF03865"/>
    </source>
</evidence>
<protein>
    <submittedName>
        <fullName evidence="8">Hemolysin activation/secretion protein</fullName>
    </submittedName>
</protein>
<evidence type="ECO:0000256" key="4">
    <source>
        <dbReference type="SAM" id="MobiDB-lite"/>
    </source>
</evidence>
<dbReference type="OrthoDB" id="572300at2"/>
<dbReference type="Gene3D" id="2.40.160.50">
    <property type="entry name" value="membrane protein fhac: a member of the omp85/tpsb transporter family"/>
    <property type="match status" value="1"/>
</dbReference>
<gene>
    <name evidence="8" type="ORF">SAMN05660443_2851</name>
</gene>
<reference evidence="8 9" key="1">
    <citation type="submission" date="2016-10" db="EMBL/GenBank/DDBJ databases">
        <authorList>
            <person name="de Groot N.N."/>
        </authorList>
    </citation>
    <scope>NUCLEOTIDE SEQUENCE [LARGE SCALE GENOMIC DNA]</scope>
    <source>
        <strain evidence="8 9">DSM 18438</strain>
    </source>
</reference>
<evidence type="ECO:0000313" key="8">
    <source>
        <dbReference type="EMBL" id="SFC49510.1"/>
    </source>
</evidence>
<keyword evidence="2 5" id="KW-0812">Transmembrane</keyword>
<dbReference type="GO" id="GO:0008320">
    <property type="term" value="F:protein transmembrane transporter activity"/>
    <property type="evidence" value="ECO:0007669"/>
    <property type="project" value="TreeGrafter"/>
</dbReference>
<feature type="domain" description="Polypeptide-transport-associated ShlB-type" evidence="7">
    <location>
        <begin position="108"/>
        <end position="171"/>
    </location>
</feature>
<dbReference type="GO" id="GO:0046819">
    <property type="term" value="P:protein secretion by the type V secretion system"/>
    <property type="evidence" value="ECO:0007669"/>
    <property type="project" value="TreeGrafter"/>
</dbReference>
<evidence type="ECO:0000259" key="7">
    <source>
        <dbReference type="Pfam" id="PF08479"/>
    </source>
</evidence>
<dbReference type="AlphaFoldDB" id="A0A1I1JVW4"/>
<dbReference type="EMBL" id="FOLH01000008">
    <property type="protein sequence ID" value="SFC49510.1"/>
    <property type="molecule type" value="Genomic_DNA"/>
</dbReference>